<feature type="domain" description="DUF2786" evidence="2">
    <location>
        <begin position="174"/>
        <end position="213"/>
    </location>
</feature>
<proteinExistence type="predicted"/>
<evidence type="ECO:0000256" key="1">
    <source>
        <dbReference type="SAM" id="MobiDB-lite"/>
    </source>
</evidence>
<accession>A0ABT0X5Q7</accession>
<evidence type="ECO:0000313" key="4">
    <source>
        <dbReference type="EMBL" id="MCM2577665.1"/>
    </source>
</evidence>
<dbReference type="Pfam" id="PF10979">
    <property type="entry name" value="DUF2786"/>
    <property type="match status" value="1"/>
</dbReference>
<feature type="region of interest" description="Disordered" evidence="1">
    <location>
        <begin position="150"/>
        <end position="172"/>
    </location>
</feature>
<protein>
    <submittedName>
        <fullName evidence="4">DUF2786 domain-containing protein</fullName>
    </submittedName>
</protein>
<organism evidence="4 5">
    <name type="scientific">Streptomyces meridianus</name>
    <dbReference type="NCBI Taxonomy" id="2938945"/>
    <lineage>
        <taxon>Bacteria</taxon>
        <taxon>Bacillati</taxon>
        <taxon>Actinomycetota</taxon>
        <taxon>Actinomycetes</taxon>
        <taxon>Kitasatosporales</taxon>
        <taxon>Streptomycetaceae</taxon>
        <taxon>Streptomyces</taxon>
    </lineage>
</organism>
<dbReference type="Pfam" id="PF23771">
    <property type="entry name" value="DUF7168"/>
    <property type="match status" value="1"/>
</dbReference>
<gene>
    <name evidence="4" type="ORF">M1E25_09900</name>
</gene>
<sequence length="413" mass="43957">MGRALHAPDGGIEEACDAGASLLCADPGIRTAVDAELLCRAEELVRRAWERGWQPADVVRTVRRAREDARPARLAADLIAAESRRYADEDLPPRWAAQLGELPGPLRSDGGPWFDAAARRESLDRFTLLSEVLALLGLLFRLPRTEPVGPVPGTGAGRFPDPPAATSPRGDEPKLLGRIRALLAKAEATGFPEEAEAFTVKAQQLMARHSIDEAMLAAGPNAPGDAPSACRIGVDRPYESSRALLLDAVAAANRCQAVWSGDLGFSTVVGYEADLRAVELLYTSLLVQATTAMSRAETGRSRAGRKRTKTFRQSFLVAYAGRIRERLTEAAEQAAGESAAGLGGRLLPVLAARETAVAGETERRFPSRTRHAIRGAGVRDAEGWSHGTAAADRARLPGGPTGPEGSAQVSRRA</sequence>
<evidence type="ECO:0000259" key="3">
    <source>
        <dbReference type="Pfam" id="PF23771"/>
    </source>
</evidence>
<evidence type="ECO:0000313" key="5">
    <source>
        <dbReference type="Proteomes" id="UP001167160"/>
    </source>
</evidence>
<dbReference type="Proteomes" id="UP001167160">
    <property type="component" value="Unassembled WGS sequence"/>
</dbReference>
<keyword evidence="5" id="KW-1185">Reference proteome</keyword>
<comment type="caution">
    <text evidence="4">The sequence shown here is derived from an EMBL/GenBank/DDBJ whole genome shotgun (WGS) entry which is preliminary data.</text>
</comment>
<name>A0ABT0X5Q7_9ACTN</name>
<feature type="region of interest" description="Disordered" evidence="1">
    <location>
        <begin position="359"/>
        <end position="413"/>
    </location>
</feature>
<reference evidence="4" key="1">
    <citation type="journal article" date="2023" name="Int. J. Syst. Evol. Microbiol.">
        <title>Streptomyces meridianus sp. nov. isolated from brackish water of the Tagus estuary in Alcochete, Portugal.</title>
        <authorList>
            <person name="Santos J.D.N."/>
            <person name="Klimek D."/>
            <person name="Calusinska M."/>
            <person name="Lobo Da Cunha A."/>
            <person name="Catita J."/>
            <person name="Goncalves H."/>
            <person name="Gonzalez I."/>
            <person name="Reyes F."/>
            <person name="Lage O.M."/>
        </authorList>
    </citation>
    <scope>NUCLEOTIDE SEQUENCE</scope>
    <source>
        <strain evidence="4">MTZ3.1</strain>
    </source>
</reference>
<feature type="domain" description="DUF7168" evidence="3">
    <location>
        <begin position="242"/>
        <end position="338"/>
    </location>
</feature>
<dbReference type="InterPro" id="IPR024498">
    <property type="entry name" value="DUF2786"/>
</dbReference>
<dbReference type="InterPro" id="IPR055592">
    <property type="entry name" value="DUF7168"/>
</dbReference>
<dbReference type="RefSeq" id="WP_251413099.1">
    <property type="nucleotide sequence ID" value="NZ_JAMQGM010000021.1"/>
</dbReference>
<evidence type="ECO:0000259" key="2">
    <source>
        <dbReference type="Pfam" id="PF10979"/>
    </source>
</evidence>
<dbReference type="EMBL" id="JAMQGM010000021">
    <property type="protein sequence ID" value="MCM2577665.1"/>
    <property type="molecule type" value="Genomic_DNA"/>
</dbReference>